<protein>
    <recommendedName>
        <fullName evidence="6">SWIM-type domain-containing protein</fullName>
    </recommendedName>
</protein>
<feature type="region of interest" description="Disordered" evidence="5">
    <location>
        <begin position="387"/>
        <end position="430"/>
    </location>
</feature>
<keyword evidence="3" id="KW-0862">Zinc</keyword>
<accession>A0A835ITI1</accession>
<evidence type="ECO:0000256" key="3">
    <source>
        <dbReference type="ARBA" id="ARBA00022833"/>
    </source>
</evidence>
<dbReference type="PANTHER" id="PTHR31973:SF187">
    <property type="entry name" value="MUTATOR TRANSPOSASE MUDRA PROTEIN"/>
    <property type="match status" value="1"/>
</dbReference>
<dbReference type="InterPro" id="IPR006564">
    <property type="entry name" value="Znf_PMZ"/>
</dbReference>
<evidence type="ECO:0000256" key="5">
    <source>
        <dbReference type="SAM" id="MobiDB-lite"/>
    </source>
</evidence>
<name>A0A835ITI1_9MAGN</name>
<keyword evidence="8" id="KW-1185">Reference proteome</keyword>
<reference evidence="7 8" key="1">
    <citation type="submission" date="2020-10" db="EMBL/GenBank/DDBJ databases">
        <title>The Coptis chinensis genome and diversification of protoberbering-type alkaloids.</title>
        <authorList>
            <person name="Wang B."/>
            <person name="Shu S."/>
            <person name="Song C."/>
            <person name="Liu Y."/>
        </authorList>
    </citation>
    <scope>NUCLEOTIDE SEQUENCE [LARGE SCALE GENOMIC DNA]</scope>
    <source>
        <strain evidence="7">HL-2020</strain>
        <tissue evidence="7">Leaf</tissue>
    </source>
</reference>
<sequence length="430" mass="49053">MVTITCSSDEDVMLMWKDLEVDPYGFSHILFVGWDDVEIIPTPCAFPPPRSVVVVNDDEIPVIVVEDDDFLIVVVEEASSRKRMRETSVEPTVELILDSTPHHQRDSWVKMEEFDISNIDAEEEYHSNNSSEGEPDDEFVPPQGGGFSKDADNAEDKDAKAWLDNAKPVQTWARSQFDHTSKSDHITNNFSESFNKRILELREKPIVTFIDGLHITFMKNIYDRKHVANELGENKVLPRVKKLIAKYVKLINNYIVRGSSTDHVYMVRTQYGIRWEVNLVTKECSCIKWQLSGLPCVHAVAALHPMRCDWVDYTHPYMSVRAYKETYAGSIRPMVDLNDWDKNVREPIIVLPPPFVRGIGRPKKNRKRAPDEPARIGKVRHCKGVLAPKKKYTKKGKKAASTSSNEPTPITLTHQQQQPIATTQRSSSNP</sequence>
<dbReference type="InterPro" id="IPR007527">
    <property type="entry name" value="Znf_SWIM"/>
</dbReference>
<dbReference type="SMART" id="SM00575">
    <property type="entry name" value="ZnF_PMZ"/>
    <property type="match status" value="1"/>
</dbReference>
<evidence type="ECO:0000256" key="4">
    <source>
        <dbReference type="PROSITE-ProRule" id="PRU00325"/>
    </source>
</evidence>
<comment type="caution">
    <text evidence="7">The sequence shown here is derived from an EMBL/GenBank/DDBJ whole genome shotgun (WGS) entry which is preliminary data.</text>
</comment>
<organism evidence="7 8">
    <name type="scientific">Coptis chinensis</name>
    <dbReference type="NCBI Taxonomy" id="261450"/>
    <lineage>
        <taxon>Eukaryota</taxon>
        <taxon>Viridiplantae</taxon>
        <taxon>Streptophyta</taxon>
        <taxon>Embryophyta</taxon>
        <taxon>Tracheophyta</taxon>
        <taxon>Spermatophyta</taxon>
        <taxon>Magnoliopsida</taxon>
        <taxon>Ranunculales</taxon>
        <taxon>Ranunculaceae</taxon>
        <taxon>Coptidoideae</taxon>
        <taxon>Coptis</taxon>
    </lineage>
</organism>
<evidence type="ECO:0000256" key="2">
    <source>
        <dbReference type="ARBA" id="ARBA00022771"/>
    </source>
</evidence>
<evidence type="ECO:0000313" key="8">
    <source>
        <dbReference type="Proteomes" id="UP000631114"/>
    </source>
</evidence>
<dbReference type="AlphaFoldDB" id="A0A835ITI1"/>
<feature type="domain" description="SWIM-type" evidence="6">
    <location>
        <begin position="275"/>
        <end position="307"/>
    </location>
</feature>
<feature type="compositionally biased region" description="Basic residues" evidence="5">
    <location>
        <begin position="387"/>
        <end position="398"/>
    </location>
</feature>
<dbReference type="PANTHER" id="PTHR31973">
    <property type="entry name" value="POLYPROTEIN, PUTATIVE-RELATED"/>
    <property type="match status" value="1"/>
</dbReference>
<dbReference type="Proteomes" id="UP000631114">
    <property type="component" value="Unassembled WGS sequence"/>
</dbReference>
<evidence type="ECO:0000259" key="6">
    <source>
        <dbReference type="PROSITE" id="PS50966"/>
    </source>
</evidence>
<evidence type="ECO:0000256" key="1">
    <source>
        <dbReference type="ARBA" id="ARBA00022723"/>
    </source>
</evidence>
<dbReference type="PROSITE" id="PS50966">
    <property type="entry name" value="ZF_SWIM"/>
    <property type="match status" value="1"/>
</dbReference>
<keyword evidence="1" id="KW-0479">Metal-binding</keyword>
<dbReference type="EMBL" id="JADFTS010000002">
    <property type="protein sequence ID" value="KAF9623114.1"/>
    <property type="molecule type" value="Genomic_DNA"/>
</dbReference>
<gene>
    <name evidence="7" type="ORF">IFM89_037516</name>
</gene>
<feature type="region of interest" description="Disordered" evidence="5">
    <location>
        <begin position="124"/>
        <end position="155"/>
    </location>
</feature>
<dbReference type="OrthoDB" id="687700at2759"/>
<proteinExistence type="predicted"/>
<keyword evidence="2 4" id="KW-0863">Zinc-finger</keyword>
<dbReference type="GO" id="GO:0008270">
    <property type="term" value="F:zinc ion binding"/>
    <property type="evidence" value="ECO:0007669"/>
    <property type="project" value="UniProtKB-KW"/>
</dbReference>
<dbReference type="Pfam" id="PF04434">
    <property type="entry name" value="SWIM"/>
    <property type="match status" value="1"/>
</dbReference>
<feature type="compositionally biased region" description="Polar residues" evidence="5">
    <location>
        <begin position="400"/>
        <end position="430"/>
    </location>
</feature>
<evidence type="ECO:0000313" key="7">
    <source>
        <dbReference type="EMBL" id="KAF9623114.1"/>
    </source>
</evidence>